<dbReference type="AlphaFoldDB" id="A0A7Z0QNK7"/>
<reference evidence="1" key="2">
    <citation type="submission" date="2020-06" db="EMBL/GenBank/DDBJ databases">
        <title>Whole Genome Sequence of Bradyrhizobium sp. Strain 323S2.</title>
        <authorList>
            <person name="Bromfield E.S.P."/>
        </authorList>
    </citation>
    <scope>NUCLEOTIDE SEQUENCE [LARGE SCALE GENOMIC DNA]</scope>
    <source>
        <strain evidence="1">323S2</strain>
    </source>
</reference>
<proteinExistence type="predicted"/>
<reference evidence="2 3" key="3">
    <citation type="journal article" date="2022" name="Int. J. Syst. Evol. Microbiol.">
        <title>Strains of Bradyrhizobium barranii sp. nov. associated with legumes native to Canada are symbionts of soybeans and belong to different subspecies (subsp. barranii subsp. nov. and subsp. apii subsp. nov.) and symbiovars (sv. glycinearum and sv. septentrionale).</title>
        <authorList>
            <person name="Bromfield E.S.P."/>
            <person name="Cloutier S."/>
            <person name="Wasai-Hara S."/>
            <person name="Minamisawa K."/>
        </authorList>
    </citation>
    <scope>NUCLEOTIDE SEQUENCE [LARGE SCALE GENOMIC DNA]</scope>
    <source>
        <strain evidence="3">323S2</strain>
        <plasmid evidence="2 3">pBb323S2c</plasmid>
    </source>
</reference>
<dbReference type="RefSeq" id="WP_166354529.1">
    <property type="nucleotide sequence ID" value="NZ_CP049702.1"/>
</dbReference>
<name>A0A7Z0QNK7_9BRAD</name>
<dbReference type="EMBL" id="JACBFH010000005">
    <property type="protein sequence ID" value="NYY97003.1"/>
    <property type="molecule type" value="Genomic_DNA"/>
</dbReference>
<protein>
    <submittedName>
        <fullName evidence="1">Uncharacterized protein</fullName>
    </submittedName>
</protein>
<reference evidence="2 3" key="1">
    <citation type="journal article" date="2017" name="Syst. Appl. Microbiol.">
        <title>Soybeans inoculated with root zone soils of Canadian native legumes harbour diverse and novel Bradyrhizobium spp. that possess agricultural potential.</title>
        <authorList>
            <person name="Bromfield E.S.P."/>
            <person name="Cloutier S."/>
            <person name="Tambong J.T."/>
            <person name="Tran Thi T.V."/>
        </authorList>
    </citation>
    <scope>NUCLEOTIDE SEQUENCE [LARGE SCALE GENOMIC DNA]</scope>
    <source>
        <strain evidence="2 3">323S2</strain>
    </source>
</reference>
<accession>A0A7Z0QNK7</accession>
<gene>
    <name evidence="2" type="ORF">G6321_00003085</name>
    <name evidence="1" type="ORF">G6321_55110</name>
</gene>
<evidence type="ECO:0000313" key="2">
    <source>
        <dbReference type="EMBL" id="UGX89917.1"/>
    </source>
</evidence>
<dbReference type="EMBL" id="CP088279">
    <property type="protein sequence ID" value="UGX89917.1"/>
    <property type="molecule type" value="Genomic_DNA"/>
</dbReference>
<organism evidence="1">
    <name type="scientific">Bradyrhizobium barranii subsp. barranii</name>
    <dbReference type="NCBI Taxonomy" id="2823807"/>
    <lineage>
        <taxon>Bacteria</taxon>
        <taxon>Pseudomonadati</taxon>
        <taxon>Pseudomonadota</taxon>
        <taxon>Alphaproteobacteria</taxon>
        <taxon>Hyphomicrobiales</taxon>
        <taxon>Nitrobacteraceae</taxon>
        <taxon>Bradyrhizobium</taxon>
        <taxon>Bradyrhizobium barranii</taxon>
    </lineage>
</organism>
<keyword evidence="2" id="KW-0614">Plasmid</keyword>
<evidence type="ECO:0000313" key="3">
    <source>
        <dbReference type="Proteomes" id="UP000564836"/>
    </source>
</evidence>
<geneLocation type="plasmid" evidence="2 3">
    <name>pBb323S2c</name>
</geneLocation>
<evidence type="ECO:0000313" key="1">
    <source>
        <dbReference type="EMBL" id="NYY97003.1"/>
    </source>
</evidence>
<dbReference type="Proteomes" id="UP000564836">
    <property type="component" value="Plasmid pBb323S2c"/>
</dbReference>
<sequence>MDAIEAAAALVIHVPRLARRLEELSGLERPNIASRMTSEVVARKMGDLYWACWRDEAIGIEQAIAETADKTGLAMWARLHALGDMVLSGTAAQAALAFELAGKIENATVRVMAARITWARSLPEIARDWAVDKADAVLRHARGLAGDALAPQRNGHGDILYHVLRHGNFTKELCSSLLEGSQLENAGPWLDTRIMGHRLIQGAALGIKGAQDAFELLAGSPSKYELLARGALVQFKTLTMSGEIQTIALRLAVSTKNAEAGLDILRKSQTLGPESAFAVQPIKEMIEKLWRTHNPKSMRIGSGLAFELVRLQADSSLGWDTIVERLRTEKDDLGMARLVAALCLIAKRDKVTMKSHLRWLRNHAKNKGPATRDAVLALHCDVSETDPGIAVEAIDDLFDLAFAEPTDGGLIERLQGPMFNLYQAHDSRMVALAETLVDRSAPLSQQTCHRVCGTFKRLFRLIVERMDQTARHQLLSKVPGLHRRLGRMIVEGVARAGAENLAVKLKAIAEDPKSDQEIVALAGRFLHRELRVSGLKRWPELYELTAKH</sequence>